<feature type="region of interest" description="Disordered" evidence="1">
    <location>
        <begin position="1"/>
        <end position="21"/>
    </location>
</feature>
<dbReference type="Pfam" id="PF13489">
    <property type="entry name" value="Methyltransf_23"/>
    <property type="match status" value="1"/>
</dbReference>
<dbReference type="GO" id="GO:0008168">
    <property type="term" value="F:methyltransferase activity"/>
    <property type="evidence" value="ECO:0007669"/>
    <property type="project" value="UniProtKB-KW"/>
</dbReference>
<dbReference type="GO" id="GO:0032259">
    <property type="term" value="P:methylation"/>
    <property type="evidence" value="ECO:0007669"/>
    <property type="project" value="UniProtKB-KW"/>
</dbReference>
<keyword evidence="2" id="KW-0489">Methyltransferase</keyword>
<dbReference type="AlphaFoldDB" id="M5GCR4"/>
<proteinExistence type="predicted"/>
<keyword evidence="2" id="KW-0808">Transferase</keyword>
<dbReference type="SUPFAM" id="SSF53335">
    <property type="entry name" value="S-adenosyl-L-methionine-dependent methyltransferases"/>
    <property type="match status" value="1"/>
</dbReference>
<dbReference type="PANTHER" id="PTHR43591">
    <property type="entry name" value="METHYLTRANSFERASE"/>
    <property type="match status" value="1"/>
</dbReference>
<dbReference type="CDD" id="cd02440">
    <property type="entry name" value="AdoMet_MTases"/>
    <property type="match status" value="1"/>
</dbReference>
<dbReference type="GeneID" id="63687822"/>
<organism evidence="2 3">
    <name type="scientific">Dacryopinax primogenitus (strain DJM 731)</name>
    <name type="common">Brown rot fungus</name>
    <dbReference type="NCBI Taxonomy" id="1858805"/>
    <lineage>
        <taxon>Eukaryota</taxon>
        <taxon>Fungi</taxon>
        <taxon>Dikarya</taxon>
        <taxon>Basidiomycota</taxon>
        <taxon>Agaricomycotina</taxon>
        <taxon>Dacrymycetes</taxon>
        <taxon>Dacrymycetales</taxon>
        <taxon>Dacrymycetaceae</taxon>
        <taxon>Dacryopinax</taxon>
    </lineage>
</organism>
<dbReference type="EMBL" id="JH795863">
    <property type="protein sequence ID" value="EJU01928.1"/>
    <property type="molecule type" value="Genomic_DNA"/>
</dbReference>
<dbReference type="Gene3D" id="3.40.50.150">
    <property type="entry name" value="Vaccinia Virus protein VP39"/>
    <property type="match status" value="1"/>
</dbReference>
<evidence type="ECO:0000313" key="3">
    <source>
        <dbReference type="Proteomes" id="UP000030653"/>
    </source>
</evidence>
<gene>
    <name evidence="2" type="ORF">DACRYDRAFT_22366</name>
</gene>
<protein>
    <submittedName>
        <fullName evidence="2">S-adenosyl-L-methionine-dependent methyltransferase</fullName>
    </submittedName>
</protein>
<sequence>MTELPQMKEKSTARPVARKQRTWHEADAPYTFANDDTEWERLNGVHRAIKEYLGNRVTLAPLEDLTPSPKNILELGAGTGVWAMDVANMFPNATVTAVDISFNNIRNPPRNVVLKQLNLLEGFPWEPETFDIVHMRFLLVHMPNFPELAKKCAQVLRPGGILLLEDLDLNLYAMDGEITDNIRTFYDHYHGHMAKSGVDGETGAKLEGVLHQLRMFSDIHVHNMPAPISGPFTDDPKLNKMGAEMRKSLGKAFDGIWVKMPGSGITQEMHDAMVHDAHDPSRQMYMDFYWTWSRKAEKEPETNTLRDQAWAWWEYVVQTGWWILGY</sequence>
<dbReference type="InterPro" id="IPR029063">
    <property type="entry name" value="SAM-dependent_MTases_sf"/>
</dbReference>
<dbReference type="HOGENOM" id="CLU_010595_7_1_1"/>
<dbReference type="RefSeq" id="XP_040628825.1">
    <property type="nucleotide sequence ID" value="XM_040772760.1"/>
</dbReference>
<dbReference type="STRING" id="1858805.M5GCR4"/>
<dbReference type="PANTHER" id="PTHR43591:SF24">
    <property type="entry name" value="2-METHOXY-6-POLYPRENYL-1,4-BENZOQUINOL METHYLASE, MITOCHONDRIAL"/>
    <property type="match status" value="1"/>
</dbReference>
<dbReference type="Proteomes" id="UP000030653">
    <property type="component" value="Unassembled WGS sequence"/>
</dbReference>
<reference evidence="2 3" key="1">
    <citation type="journal article" date="2012" name="Science">
        <title>The Paleozoic origin of enzymatic lignin decomposition reconstructed from 31 fungal genomes.</title>
        <authorList>
            <person name="Floudas D."/>
            <person name="Binder M."/>
            <person name="Riley R."/>
            <person name="Barry K."/>
            <person name="Blanchette R.A."/>
            <person name="Henrissat B."/>
            <person name="Martinez A.T."/>
            <person name="Otillar R."/>
            <person name="Spatafora J.W."/>
            <person name="Yadav J.S."/>
            <person name="Aerts A."/>
            <person name="Benoit I."/>
            <person name="Boyd A."/>
            <person name="Carlson A."/>
            <person name="Copeland A."/>
            <person name="Coutinho P.M."/>
            <person name="de Vries R.P."/>
            <person name="Ferreira P."/>
            <person name="Findley K."/>
            <person name="Foster B."/>
            <person name="Gaskell J."/>
            <person name="Glotzer D."/>
            <person name="Gorecki P."/>
            <person name="Heitman J."/>
            <person name="Hesse C."/>
            <person name="Hori C."/>
            <person name="Igarashi K."/>
            <person name="Jurgens J.A."/>
            <person name="Kallen N."/>
            <person name="Kersten P."/>
            <person name="Kohler A."/>
            <person name="Kuees U."/>
            <person name="Kumar T.K.A."/>
            <person name="Kuo A."/>
            <person name="LaButti K."/>
            <person name="Larrondo L.F."/>
            <person name="Lindquist E."/>
            <person name="Ling A."/>
            <person name="Lombard V."/>
            <person name="Lucas S."/>
            <person name="Lundell T."/>
            <person name="Martin R."/>
            <person name="McLaughlin D.J."/>
            <person name="Morgenstern I."/>
            <person name="Morin E."/>
            <person name="Murat C."/>
            <person name="Nagy L.G."/>
            <person name="Nolan M."/>
            <person name="Ohm R.A."/>
            <person name="Patyshakuliyeva A."/>
            <person name="Rokas A."/>
            <person name="Ruiz-Duenas F.J."/>
            <person name="Sabat G."/>
            <person name="Salamov A."/>
            <person name="Samejima M."/>
            <person name="Schmutz J."/>
            <person name="Slot J.C."/>
            <person name="St John F."/>
            <person name="Stenlid J."/>
            <person name="Sun H."/>
            <person name="Sun S."/>
            <person name="Syed K."/>
            <person name="Tsang A."/>
            <person name="Wiebenga A."/>
            <person name="Young D."/>
            <person name="Pisabarro A."/>
            <person name="Eastwood D.C."/>
            <person name="Martin F."/>
            <person name="Cullen D."/>
            <person name="Grigoriev I.V."/>
            <person name="Hibbett D.S."/>
        </authorList>
    </citation>
    <scope>NUCLEOTIDE SEQUENCE [LARGE SCALE GENOMIC DNA]</scope>
    <source>
        <strain evidence="2 3">DJM-731 SS1</strain>
    </source>
</reference>
<evidence type="ECO:0000256" key="1">
    <source>
        <dbReference type="SAM" id="MobiDB-lite"/>
    </source>
</evidence>
<name>M5GCR4_DACPD</name>
<evidence type="ECO:0000313" key="2">
    <source>
        <dbReference type="EMBL" id="EJU01928.1"/>
    </source>
</evidence>
<accession>M5GCR4</accession>
<dbReference type="OMA" id="HYWVTDF"/>
<dbReference type="OrthoDB" id="506498at2759"/>
<keyword evidence="3" id="KW-1185">Reference proteome</keyword>
<feature type="compositionally biased region" description="Basic and acidic residues" evidence="1">
    <location>
        <begin position="1"/>
        <end position="12"/>
    </location>
</feature>